<dbReference type="Pfam" id="PF09084">
    <property type="entry name" value="NMT1"/>
    <property type="match status" value="1"/>
</dbReference>
<dbReference type="SMART" id="SM00062">
    <property type="entry name" value="PBPb"/>
    <property type="match status" value="1"/>
</dbReference>
<dbReference type="PANTHER" id="PTHR30024">
    <property type="entry name" value="ALIPHATIC SULFONATES-BINDING PROTEIN-RELATED"/>
    <property type="match status" value="1"/>
</dbReference>
<keyword evidence="3 4" id="KW-0732">Signal</keyword>
<comment type="subcellular location">
    <subcellularLocation>
        <location evidence="1">Periplasm</location>
    </subcellularLocation>
</comment>
<protein>
    <submittedName>
        <fullName evidence="6">NitT/TauT family transport system substrate-binding protein</fullName>
    </submittedName>
</protein>
<dbReference type="AlphaFoldDB" id="A0AAQ0HGN8"/>
<dbReference type="SUPFAM" id="SSF53850">
    <property type="entry name" value="Periplasmic binding protein-like II"/>
    <property type="match status" value="1"/>
</dbReference>
<evidence type="ECO:0000313" key="7">
    <source>
        <dbReference type="Proteomes" id="UP000256794"/>
    </source>
</evidence>
<reference evidence="6 7" key="1">
    <citation type="submission" date="2018-08" db="EMBL/GenBank/DDBJ databases">
        <title>Genomic Encyclopedia of Archaeal and Bacterial Type Strains, Phase II (KMG-II): from individual species to whole genera.</title>
        <authorList>
            <person name="Goeker M."/>
        </authorList>
    </citation>
    <scope>NUCLEOTIDE SEQUENCE [LARGE SCALE GENOMIC DNA]</scope>
    <source>
        <strain evidence="6 7">DSM 582</strain>
    </source>
</reference>
<feature type="domain" description="Solute-binding protein family 3/N-terminal" evidence="5">
    <location>
        <begin position="35"/>
        <end position="248"/>
    </location>
</feature>
<keyword evidence="7" id="KW-1185">Reference proteome</keyword>
<dbReference type="Gene3D" id="3.40.190.10">
    <property type="entry name" value="Periplasmic binding protein-like II"/>
    <property type="match status" value="2"/>
</dbReference>
<dbReference type="PANTHER" id="PTHR30024:SF47">
    <property type="entry name" value="TAURINE-BINDING PERIPLASMIC PROTEIN"/>
    <property type="match status" value="1"/>
</dbReference>
<dbReference type="CDD" id="cd01008">
    <property type="entry name" value="PBP2_NrtA_SsuA_CpmA_like"/>
    <property type="match status" value="1"/>
</dbReference>
<feature type="signal peptide" evidence="4">
    <location>
        <begin position="1"/>
        <end position="33"/>
    </location>
</feature>
<comment type="caution">
    <text evidence="6">The sequence shown here is derived from an EMBL/GenBank/DDBJ whole genome shotgun (WGS) entry which is preliminary data.</text>
</comment>
<evidence type="ECO:0000256" key="1">
    <source>
        <dbReference type="ARBA" id="ARBA00004418"/>
    </source>
</evidence>
<dbReference type="GO" id="GO:0042597">
    <property type="term" value="C:periplasmic space"/>
    <property type="evidence" value="ECO:0007669"/>
    <property type="project" value="UniProtKB-SubCell"/>
</dbReference>
<evidence type="ECO:0000256" key="3">
    <source>
        <dbReference type="ARBA" id="ARBA00022729"/>
    </source>
</evidence>
<evidence type="ECO:0000256" key="4">
    <source>
        <dbReference type="SAM" id="SignalP"/>
    </source>
</evidence>
<name>A0AAQ0HGN8_PARVE</name>
<sequence length="333" mass="35343">MGNAKDGLHRIRRMLGGLMLACLAAGGAGTAQAETLEVGVQQVPPDEVYIARDWGQPYGLEVKATQFSSGGDMLKAFLAGRVAVANGGSGRLVTLAAQQPESFYIIGTQQSGGDRYSVVVRADSDIGSIQDLKGRKLGVVTGTGTYGTFLVYLQQQGMSEADFQIVNMKIDDLRAAVEQKLVDGAVMWEPFVAIAEEMGNVKRLVSLKGVNESPNFLLASRSFTDANPETIVKFLASTIDAARFIEADPAEAGKLAAEQIAKGGIAVPAAALETAFTRISVDRAVTDEMVAELIPVAEAMKAAGKIPEVPDFGSFVRQDLYEQAVELTRSATH</sequence>
<dbReference type="RefSeq" id="WP_036753105.1">
    <property type="nucleotide sequence ID" value="NZ_CP035286.1"/>
</dbReference>
<evidence type="ECO:0000259" key="5">
    <source>
        <dbReference type="SMART" id="SM00062"/>
    </source>
</evidence>
<gene>
    <name evidence="6" type="ORF">ATH84_101953</name>
</gene>
<accession>A0AAQ0HGN8</accession>
<organism evidence="6 7">
    <name type="scientific">Paracoccus versutus</name>
    <name type="common">Thiobacillus versutus</name>
    <dbReference type="NCBI Taxonomy" id="34007"/>
    <lineage>
        <taxon>Bacteria</taxon>
        <taxon>Pseudomonadati</taxon>
        <taxon>Pseudomonadota</taxon>
        <taxon>Alphaproteobacteria</taxon>
        <taxon>Rhodobacterales</taxon>
        <taxon>Paracoccaceae</taxon>
        <taxon>Paracoccus</taxon>
    </lineage>
</organism>
<dbReference type="EMBL" id="QUMX01000019">
    <property type="protein sequence ID" value="REG45785.1"/>
    <property type="molecule type" value="Genomic_DNA"/>
</dbReference>
<evidence type="ECO:0000313" key="6">
    <source>
        <dbReference type="EMBL" id="REG45785.1"/>
    </source>
</evidence>
<dbReference type="InterPro" id="IPR015168">
    <property type="entry name" value="SsuA/THI5"/>
</dbReference>
<comment type="similarity">
    <text evidence="2">Belongs to the bacterial solute-binding protein SsuA/TauA family.</text>
</comment>
<dbReference type="Proteomes" id="UP000256794">
    <property type="component" value="Unassembled WGS sequence"/>
</dbReference>
<feature type="chain" id="PRO_5042862038" evidence="4">
    <location>
        <begin position="34"/>
        <end position="333"/>
    </location>
</feature>
<evidence type="ECO:0000256" key="2">
    <source>
        <dbReference type="ARBA" id="ARBA00010742"/>
    </source>
</evidence>
<dbReference type="InterPro" id="IPR001638">
    <property type="entry name" value="Solute-binding_3/MltF_N"/>
</dbReference>
<proteinExistence type="inferred from homology"/>